<evidence type="ECO:0000313" key="2">
    <source>
        <dbReference type="Proteomes" id="UP001369815"/>
    </source>
</evidence>
<evidence type="ECO:0008006" key="3">
    <source>
        <dbReference type="Google" id="ProtNLM"/>
    </source>
</evidence>
<reference evidence="1 2" key="1">
    <citation type="journal article" date="2024" name="Front Chem Biol">
        <title>Unveiling the potential of Daldinia eschscholtzii MFLUCC 19-0629 through bioactivity and bioinformatics studies for enhanced sustainable agriculture production.</title>
        <authorList>
            <person name="Brooks S."/>
            <person name="Weaver J.A."/>
            <person name="Klomchit A."/>
            <person name="Alharthi S.A."/>
            <person name="Onlamun T."/>
            <person name="Nurani R."/>
            <person name="Vong T.K."/>
            <person name="Alberti F."/>
            <person name="Greco C."/>
        </authorList>
    </citation>
    <scope>NUCLEOTIDE SEQUENCE [LARGE SCALE GENOMIC DNA]</scope>
    <source>
        <strain evidence="1">MFLUCC 19-0629</strain>
    </source>
</reference>
<accession>A0AAX6MGP6</accession>
<evidence type="ECO:0000313" key="1">
    <source>
        <dbReference type="EMBL" id="KAK6951342.1"/>
    </source>
</evidence>
<dbReference type="EMBL" id="JBANMG010000007">
    <property type="protein sequence ID" value="KAK6951342.1"/>
    <property type="molecule type" value="Genomic_DNA"/>
</dbReference>
<organism evidence="1 2">
    <name type="scientific">Daldinia eschscholtzii</name>
    <dbReference type="NCBI Taxonomy" id="292717"/>
    <lineage>
        <taxon>Eukaryota</taxon>
        <taxon>Fungi</taxon>
        <taxon>Dikarya</taxon>
        <taxon>Ascomycota</taxon>
        <taxon>Pezizomycotina</taxon>
        <taxon>Sordariomycetes</taxon>
        <taxon>Xylariomycetidae</taxon>
        <taxon>Xylariales</taxon>
        <taxon>Hypoxylaceae</taxon>
        <taxon>Daldinia</taxon>
    </lineage>
</organism>
<keyword evidence="2" id="KW-1185">Reference proteome</keyword>
<proteinExistence type="predicted"/>
<gene>
    <name evidence="1" type="ORF">Daesc_007876</name>
</gene>
<dbReference type="InterPro" id="IPR024653">
    <property type="entry name" value="Peptidase_M10/M27/M57"/>
</dbReference>
<dbReference type="SUPFAM" id="SSF55486">
    <property type="entry name" value="Metalloproteases ('zincins'), catalytic domain"/>
    <property type="match status" value="1"/>
</dbReference>
<dbReference type="InterPro" id="IPR024079">
    <property type="entry name" value="MetalloPept_cat_dom_sf"/>
</dbReference>
<sequence length="230" mass="26215">MNSINSENNYRCYTQRSRLPTLWQPPVSEGSDSDSIVVGLKNIIPRWDVSGLDTKLEYFVRADTFPSADEALYAAQMFQQAAEDWNSLGLGVSISQITDEEKAHFDLVYNVNSKNHEGLYAMAFFPSEPHGDVIVTDFALSAGERNTLKNVFLHEIGHILGLRHEFALVKEQDERAVQFMDKNPISVMSYTHPPTMQESDKVGVKAFYKLDRDFEIEGIPITDFRPTYRR</sequence>
<protein>
    <recommendedName>
        <fullName evidence="3">Peptidase metallopeptidase domain-containing protein</fullName>
    </recommendedName>
</protein>
<dbReference type="AlphaFoldDB" id="A0AAX6MGP6"/>
<dbReference type="Proteomes" id="UP001369815">
    <property type="component" value="Unassembled WGS sequence"/>
</dbReference>
<dbReference type="Gene3D" id="3.40.390.10">
    <property type="entry name" value="Collagenase (Catalytic Domain)"/>
    <property type="match status" value="1"/>
</dbReference>
<comment type="caution">
    <text evidence="1">The sequence shown here is derived from an EMBL/GenBank/DDBJ whole genome shotgun (WGS) entry which is preliminary data.</text>
</comment>
<dbReference type="Pfam" id="PF12388">
    <property type="entry name" value="Peptidase_M57"/>
    <property type="match status" value="1"/>
</dbReference>
<name>A0AAX6MGP6_9PEZI</name>
<dbReference type="GO" id="GO:0008237">
    <property type="term" value="F:metallopeptidase activity"/>
    <property type="evidence" value="ECO:0007669"/>
    <property type="project" value="InterPro"/>
</dbReference>